<evidence type="ECO:0000256" key="4">
    <source>
        <dbReference type="ARBA" id="ARBA00022679"/>
    </source>
</evidence>
<feature type="domain" description="PAC" evidence="9">
    <location>
        <begin position="236"/>
        <end position="294"/>
    </location>
</feature>
<accession>A0A4P9UMI6</accession>
<protein>
    <recommendedName>
        <fullName evidence="2">histidine kinase</fullName>
        <ecNumber evidence="2">2.7.13.3</ecNumber>
    </recommendedName>
</protein>
<evidence type="ECO:0000313" key="10">
    <source>
        <dbReference type="EMBL" id="QCW82504.1"/>
    </source>
</evidence>
<name>A0A4P9UMI6_METBY</name>
<dbReference type="SMART" id="SM00086">
    <property type="entry name" value="PAC"/>
    <property type="match status" value="4"/>
</dbReference>
<keyword evidence="7" id="KW-1133">Transmembrane helix</keyword>
<organism evidence="10 11">
    <name type="scientific">Methylotuvimicrobium buryatense</name>
    <name type="common">Methylomicrobium buryatense</name>
    <dbReference type="NCBI Taxonomy" id="95641"/>
    <lineage>
        <taxon>Bacteria</taxon>
        <taxon>Pseudomonadati</taxon>
        <taxon>Pseudomonadota</taxon>
        <taxon>Gammaproteobacteria</taxon>
        <taxon>Methylococcales</taxon>
        <taxon>Methylococcaceae</taxon>
        <taxon>Methylotuvimicrobium</taxon>
    </lineage>
</organism>
<dbReference type="PROSITE" id="PS50113">
    <property type="entry name" value="PAC"/>
    <property type="match status" value="3"/>
</dbReference>
<evidence type="ECO:0000256" key="3">
    <source>
        <dbReference type="ARBA" id="ARBA00022553"/>
    </source>
</evidence>
<keyword evidence="6" id="KW-0175">Coiled coil</keyword>
<reference evidence="11" key="1">
    <citation type="journal article" date="2019" name="J. Bacteriol.">
        <title>A Mutagenic Screen Identifies a TonB-Dependent Receptor Required for the Lanthanide Metal Switch in the Type I Methanotroph 'Methylotuvimicrobium buryatense' 5GB1C.</title>
        <authorList>
            <person name="Groom J.D."/>
            <person name="Ford S.M."/>
            <person name="Pesesky M.W."/>
            <person name="Lidstrom M.E."/>
        </authorList>
    </citation>
    <scope>NUCLEOTIDE SEQUENCE [LARGE SCALE GENOMIC DNA]</scope>
    <source>
        <strain evidence="11">5GB1C</strain>
    </source>
</reference>
<dbReference type="PANTHER" id="PTHR43304:SF1">
    <property type="entry name" value="PAC DOMAIN-CONTAINING PROTEIN"/>
    <property type="match status" value="1"/>
</dbReference>
<keyword evidence="7" id="KW-0812">Transmembrane</keyword>
<evidence type="ECO:0000256" key="2">
    <source>
        <dbReference type="ARBA" id="ARBA00012438"/>
    </source>
</evidence>
<proteinExistence type="predicted"/>
<dbReference type="SMART" id="SM00091">
    <property type="entry name" value="PAS"/>
    <property type="match status" value="3"/>
</dbReference>
<dbReference type="InterPro" id="IPR000700">
    <property type="entry name" value="PAS-assoc_C"/>
</dbReference>
<feature type="transmembrane region" description="Helical" evidence="7">
    <location>
        <begin position="12"/>
        <end position="36"/>
    </location>
</feature>
<keyword evidence="11" id="KW-1185">Reference proteome</keyword>
<dbReference type="InterPro" id="IPR052162">
    <property type="entry name" value="Sensor_kinase/Photoreceptor"/>
</dbReference>
<evidence type="ECO:0000313" key="11">
    <source>
        <dbReference type="Proteomes" id="UP000305881"/>
    </source>
</evidence>
<evidence type="ECO:0000256" key="7">
    <source>
        <dbReference type="SAM" id="Phobius"/>
    </source>
</evidence>
<dbReference type="NCBIfam" id="TIGR00229">
    <property type="entry name" value="sensory_box"/>
    <property type="match status" value="3"/>
</dbReference>
<feature type="transmembrane region" description="Helical" evidence="7">
    <location>
        <begin position="86"/>
        <end position="107"/>
    </location>
</feature>
<dbReference type="Pfam" id="PF13188">
    <property type="entry name" value="PAS_8"/>
    <property type="match status" value="1"/>
</dbReference>
<evidence type="ECO:0000256" key="5">
    <source>
        <dbReference type="ARBA" id="ARBA00022777"/>
    </source>
</evidence>
<dbReference type="InterPro" id="IPR013656">
    <property type="entry name" value="PAS_4"/>
</dbReference>
<feature type="domain" description="PAS" evidence="8">
    <location>
        <begin position="170"/>
        <end position="240"/>
    </location>
</feature>
<feature type="transmembrane region" description="Helical" evidence="7">
    <location>
        <begin position="127"/>
        <end position="148"/>
    </location>
</feature>
<dbReference type="STRING" id="675511.GCA_000341735_01069"/>
<dbReference type="Proteomes" id="UP000305881">
    <property type="component" value="Chromosome"/>
</dbReference>
<evidence type="ECO:0000259" key="9">
    <source>
        <dbReference type="PROSITE" id="PS50113"/>
    </source>
</evidence>
<keyword evidence="5" id="KW-0418">Kinase</keyword>
<dbReference type="Pfam" id="PF13426">
    <property type="entry name" value="PAS_9"/>
    <property type="match status" value="1"/>
</dbReference>
<comment type="catalytic activity">
    <reaction evidence="1">
        <text>ATP + protein L-histidine = ADP + protein N-phospho-L-histidine.</text>
        <dbReference type="EC" id="2.7.13.3"/>
    </reaction>
</comment>
<dbReference type="SUPFAM" id="SSF55785">
    <property type="entry name" value="PYP-like sensor domain (PAS domain)"/>
    <property type="match status" value="4"/>
</dbReference>
<feature type="domain" description="PAC" evidence="9">
    <location>
        <begin position="496"/>
        <end position="548"/>
    </location>
</feature>
<dbReference type="KEGG" id="mbur:EQU24_09855"/>
<dbReference type="PANTHER" id="PTHR43304">
    <property type="entry name" value="PHYTOCHROME-LIKE PROTEIN CPH1"/>
    <property type="match status" value="1"/>
</dbReference>
<feature type="domain" description="PAS" evidence="8">
    <location>
        <begin position="422"/>
        <end position="483"/>
    </location>
</feature>
<dbReference type="RefSeq" id="WP_017839663.1">
    <property type="nucleotide sequence ID" value="NZ_CP035467.1"/>
</dbReference>
<dbReference type="GO" id="GO:0004673">
    <property type="term" value="F:protein histidine kinase activity"/>
    <property type="evidence" value="ECO:0007669"/>
    <property type="project" value="UniProtKB-EC"/>
</dbReference>
<feature type="domain" description="PAC" evidence="9">
    <location>
        <begin position="371"/>
        <end position="421"/>
    </location>
</feature>
<dbReference type="EMBL" id="CP035467">
    <property type="protein sequence ID" value="QCW82504.1"/>
    <property type="molecule type" value="Genomic_DNA"/>
</dbReference>
<sequence length="751" mass="84450">MSRRHPRAEIIRVVLTYALYAALWIFFSDSLLSSLIDESDNIALISTIKGGGFVIVTSLLLFQLMHRLVDREAIAENTEKNRFGTGVHWTLLIVAVFLFVFAYSQYGSFGNQPLQLSPIRSATMQDSAWLGLAGLISIFTIGTGFYLLRQQERLAESQAIQRAQAERLKALGLLAAIADSSNDAIFAKDLEGRYTLFNPASERFTGKKAVDVLGLDDTALFSPEQAEMLIANDRAVLEEGRVITYYEDLEVSNEKRTFLATKGPLFDNDNNVIGIFGISRDISELKQAERSLRNSEERFRALVEQSLAGIYIIQDNRFRYINPAFASILGYDSTQHIIDTLAVDDLISPEYLEEVTNNIASLINGTVSSISNYRFTALRRDRSPVYIEAHGSAFDYQGRPAVIGLFLDISARKAAEDALRESERRFYDIANVSADWIWEIDTNARYIYSSDGVFEMLGYAPEEVLGKTPFDFMPSEEADKLREWFAGIKTHRKSFRDIESINCHKDGALRFIMSHGTPILDDGGQLLGFRGLDQDITERKQAELAVRQSEAFKRAILDSVNAHIAVLDKQGIVVAVNQPWRRFAHDNGLASGEAFNSVDVGVNYLDVCQRSTGPSSEGAMTARDGILAVLEGRVPVFYLEYACHSPERQRWFMMTATPLETEEHGVVIAHTDITARKAVEETLRRQTEELEDRNQELERFNRATVGRELDMIALKQKINELSKRLGQSPPYPLAFLDNSQQDIQFNESGKE</sequence>
<feature type="domain" description="PAS" evidence="8">
    <location>
        <begin position="295"/>
        <end position="366"/>
    </location>
</feature>
<dbReference type="InterPro" id="IPR035965">
    <property type="entry name" value="PAS-like_dom_sf"/>
</dbReference>
<gene>
    <name evidence="10" type="ORF">EQU24_09855</name>
</gene>
<keyword evidence="3" id="KW-0597">Phosphoprotein</keyword>
<feature type="coiled-coil region" evidence="6">
    <location>
        <begin position="278"/>
        <end position="305"/>
    </location>
</feature>
<evidence type="ECO:0000256" key="6">
    <source>
        <dbReference type="SAM" id="Coils"/>
    </source>
</evidence>
<evidence type="ECO:0000259" key="8">
    <source>
        <dbReference type="PROSITE" id="PS50112"/>
    </source>
</evidence>
<dbReference type="CDD" id="cd00130">
    <property type="entry name" value="PAS"/>
    <property type="match status" value="3"/>
</dbReference>
<feature type="coiled-coil region" evidence="6">
    <location>
        <begin position="676"/>
        <end position="703"/>
    </location>
</feature>
<dbReference type="EC" id="2.7.13.3" evidence="2"/>
<dbReference type="Gene3D" id="3.30.450.20">
    <property type="entry name" value="PAS domain"/>
    <property type="match status" value="4"/>
</dbReference>
<keyword evidence="4" id="KW-0808">Transferase</keyword>
<dbReference type="PROSITE" id="PS50112">
    <property type="entry name" value="PAS"/>
    <property type="match status" value="3"/>
</dbReference>
<keyword evidence="7" id="KW-0472">Membrane</keyword>
<dbReference type="AlphaFoldDB" id="A0A4P9UMI6"/>
<dbReference type="InterPro" id="IPR001610">
    <property type="entry name" value="PAC"/>
</dbReference>
<dbReference type="InterPro" id="IPR000014">
    <property type="entry name" value="PAS"/>
</dbReference>
<feature type="transmembrane region" description="Helical" evidence="7">
    <location>
        <begin position="42"/>
        <end position="65"/>
    </location>
</feature>
<dbReference type="Pfam" id="PF08448">
    <property type="entry name" value="PAS_4"/>
    <property type="match status" value="2"/>
</dbReference>
<dbReference type="OrthoDB" id="9759607at2"/>
<evidence type="ECO:0000256" key="1">
    <source>
        <dbReference type="ARBA" id="ARBA00000085"/>
    </source>
</evidence>